<dbReference type="Gene3D" id="3.60.21.10">
    <property type="match status" value="1"/>
</dbReference>
<feature type="domain" description="Calcineurin-like phosphoesterase" evidence="5">
    <location>
        <begin position="204"/>
        <end position="452"/>
    </location>
</feature>
<sequence length="535" mass="62013">MDVTLLFRFRDLSCPSGETIKRHQAICDQKDFVWWGWWNKGHEKLPTETIQELGLHKELTDFFVYLFDSASKKFYQAELLKIKSNLGEKLKTDSLEHTPSYYVENSHQLWLKFKKIAEVEENEIIGLKSYEPMNDLFLPDSHFDMYDNKVVSSPEELAEQNRTIWKIRDKKETDKTNEIRLKFLTEVQPRHFDRSYRATSRNSILWLSDPHFTNDGFHEFALNDDNPNLLTLSKVIDGAYFKSDTHQIASLLISGDLTWKGLENEFKLASKFIDYIHSMNSMDKSWLSICPGNHDLSFYEGADDAIKNNDKAIKENYARTRQCYGDFYSKFFDINPNKSMASGRRFLLNDTIPVEIVLLNSVTLQQTKDSFQGHGFIGSEQLTEVENRMGLSTSKPRNVTRICVMHHHLLPVSLTQDAYEDAKYSTVLDAERLSRWLTTHKFDFLLHGHMHQNFNCTIERGVITHEVNPNEKKNKLHVLSLGSSGVCSSHTGEANGNWACRIAFGHDKIRFHYAKISPKDANLTGEYTLEFDYND</sequence>
<reference evidence="7 8" key="1">
    <citation type="submission" date="2021-07" db="EMBL/GenBank/DDBJ databases">
        <title>Shewanella sp. nov, isolated from SCS.</title>
        <authorList>
            <person name="Cao W.R."/>
        </authorList>
    </citation>
    <scope>NUCLEOTIDE SEQUENCE [LARGE SCALE GENOMIC DNA]</scope>
    <source>
        <strain evidence="7 8">NR704-98</strain>
    </source>
</reference>
<evidence type="ECO:0000256" key="3">
    <source>
        <dbReference type="ARBA" id="ARBA00023004"/>
    </source>
</evidence>
<dbReference type="Pfam" id="PF00149">
    <property type="entry name" value="Metallophos"/>
    <property type="match status" value="1"/>
</dbReference>
<dbReference type="InterPro" id="IPR004843">
    <property type="entry name" value="Calcineurin-like_PHP"/>
</dbReference>
<feature type="domain" description="Pua-like" evidence="6">
    <location>
        <begin position="5"/>
        <end position="178"/>
    </location>
</feature>
<protein>
    <submittedName>
        <fullName evidence="7">Metallophosphoesterase</fullName>
    </submittedName>
</protein>
<keyword evidence="2" id="KW-0378">Hydrolase</keyword>
<dbReference type="Proteomes" id="UP001195963">
    <property type="component" value="Unassembled WGS sequence"/>
</dbReference>
<dbReference type="Pfam" id="PF24405">
    <property type="entry name" value="Pua-like"/>
    <property type="match status" value="1"/>
</dbReference>
<evidence type="ECO:0000256" key="1">
    <source>
        <dbReference type="ARBA" id="ARBA00022723"/>
    </source>
</evidence>
<accession>A0ABS7E781</accession>
<comment type="similarity">
    <text evidence="4">Belongs to the cyclic nucleotide phosphodiesterase class-III family.</text>
</comment>
<dbReference type="PANTHER" id="PTHR42988:SF2">
    <property type="entry name" value="CYCLIC NUCLEOTIDE PHOSPHODIESTERASE CBUA0032-RELATED"/>
    <property type="match status" value="1"/>
</dbReference>
<keyword evidence="1" id="KW-0479">Metal-binding</keyword>
<evidence type="ECO:0000259" key="6">
    <source>
        <dbReference type="Pfam" id="PF24405"/>
    </source>
</evidence>
<dbReference type="PANTHER" id="PTHR42988">
    <property type="entry name" value="PHOSPHOHYDROLASE"/>
    <property type="match status" value="1"/>
</dbReference>
<dbReference type="SUPFAM" id="SSF56300">
    <property type="entry name" value="Metallo-dependent phosphatases"/>
    <property type="match status" value="1"/>
</dbReference>
<dbReference type="InterPro" id="IPR050884">
    <property type="entry name" value="CNP_phosphodiesterase-III"/>
</dbReference>
<name>A0ABS7E781_9GAMM</name>
<proteinExistence type="inferred from homology"/>
<evidence type="ECO:0000313" key="8">
    <source>
        <dbReference type="Proteomes" id="UP001195963"/>
    </source>
</evidence>
<evidence type="ECO:0000256" key="2">
    <source>
        <dbReference type="ARBA" id="ARBA00022801"/>
    </source>
</evidence>
<dbReference type="RefSeq" id="WP_220110923.1">
    <property type="nucleotide sequence ID" value="NZ_JAHZST010000014.1"/>
</dbReference>
<organism evidence="7 8">
    <name type="scientific">Shewanella nanhaiensis</name>
    <dbReference type="NCBI Taxonomy" id="2864872"/>
    <lineage>
        <taxon>Bacteria</taxon>
        <taxon>Pseudomonadati</taxon>
        <taxon>Pseudomonadota</taxon>
        <taxon>Gammaproteobacteria</taxon>
        <taxon>Alteromonadales</taxon>
        <taxon>Shewanellaceae</taxon>
        <taxon>Shewanella</taxon>
    </lineage>
</organism>
<evidence type="ECO:0000259" key="5">
    <source>
        <dbReference type="Pfam" id="PF00149"/>
    </source>
</evidence>
<dbReference type="EMBL" id="JAHZST010000014">
    <property type="protein sequence ID" value="MBW8185505.1"/>
    <property type="molecule type" value="Genomic_DNA"/>
</dbReference>
<evidence type="ECO:0000256" key="4">
    <source>
        <dbReference type="ARBA" id="ARBA00025742"/>
    </source>
</evidence>
<keyword evidence="8" id="KW-1185">Reference proteome</keyword>
<gene>
    <name evidence="7" type="ORF">K0625_17785</name>
</gene>
<dbReference type="InterPro" id="IPR029052">
    <property type="entry name" value="Metallo-depent_PP-like"/>
</dbReference>
<comment type="caution">
    <text evidence="7">The sequence shown here is derived from an EMBL/GenBank/DDBJ whole genome shotgun (WGS) entry which is preliminary data.</text>
</comment>
<dbReference type="InterPro" id="IPR057406">
    <property type="entry name" value="Pua-like_dom"/>
</dbReference>
<keyword evidence="3" id="KW-0408">Iron</keyword>
<evidence type="ECO:0000313" key="7">
    <source>
        <dbReference type="EMBL" id="MBW8185505.1"/>
    </source>
</evidence>